<evidence type="ECO:0000256" key="6">
    <source>
        <dbReference type="SAM" id="SignalP"/>
    </source>
</evidence>
<dbReference type="CDD" id="cd00096">
    <property type="entry name" value="Ig"/>
    <property type="match status" value="1"/>
</dbReference>
<gene>
    <name evidence="10" type="primary">LOC108668489</name>
</gene>
<feature type="transmembrane region" description="Helical" evidence="5">
    <location>
        <begin position="886"/>
        <end position="908"/>
    </location>
</feature>
<feature type="compositionally biased region" description="Low complexity" evidence="4">
    <location>
        <begin position="969"/>
        <end position="978"/>
    </location>
</feature>
<dbReference type="AlphaFoldDB" id="A0A8B7NC99"/>
<dbReference type="GO" id="GO:0016020">
    <property type="term" value="C:membrane"/>
    <property type="evidence" value="ECO:0007669"/>
    <property type="project" value="UniProtKB-SubCell"/>
</dbReference>
<accession>A0A8B7NC99</accession>
<protein>
    <submittedName>
        <fullName evidence="10">Nephrin</fullName>
    </submittedName>
</protein>
<dbReference type="Gene3D" id="2.60.40.10">
    <property type="entry name" value="Immunoglobulins"/>
    <property type="match status" value="6"/>
</dbReference>
<evidence type="ECO:0000313" key="9">
    <source>
        <dbReference type="Proteomes" id="UP000694843"/>
    </source>
</evidence>
<dbReference type="InterPro" id="IPR013162">
    <property type="entry name" value="CD80_C2-set"/>
</dbReference>
<feature type="region of interest" description="Disordered" evidence="4">
    <location>
        <begin position="1091"/>
        <end position="1166"/>
    </location>
</feature>
<dbReference type="Pfam" id="PF08205">
    <property type="entry name" value="C2-set_2"/>
    <property type="match status" value="2"/>
</dbReference>
<dbReference type="InterPro" id="IPR036179">
    <property type="entry name" value="Ig-like_dom_sf"/>
</dbReference>
<evidence type="ECO:0000259" key="7">
    <source>
        <dbReference type="PROSITE" id="PS50835"/>
    </source>
</evidence>
<dbReference type="Pfam" id="PF13927">
    <property type="entry name" value="Ig_3"/>
    <property type="match status" value="1"/>
</dbReference>
<keyword evidence="5" id="KW-0812">Transmembrane</keyword>
<feature type="domain" description="Ig-like" evidence="7">
    <location>
        <begin position="250"/>
        <end position="366"/>
    </location>
</feature>
<dbReference type="CDD" id="cd00063">
    <property type="entry name" value="FN3"/>
    <property type="match status" value="1"/>
</dbReference>
<dbReference type="InterPro" id="IPR003599">
    <property type="entry name" value="Ig_sub"/>
</dbReference>
<feature type="domain" description="Ig-like" evidence="7">
    <location>
        <begin position="476"/>
        <end position="570"/>
    </location>
</feature>
<keyword evidence="5" id="KW-1133">Transmembrane helix</keyword>
<feature type="chain" id="PRO_5034366056" evidence="6">
    <location>
        <begin position="28"/>
        <end position="1166"/>
    </location>
</feature>
<keyword evidence="2 5" id="KW-0472">Membrane</keyword>
<dbReference type="SUPFAM" id="SSF48726">
    <property type="entry name" value="Immunoglobulin"/>
    <property type="match status" value="5"/>
</dbReference>
<dbReference type="InterPro" id="IPR036116">
    <property type="entry name" value="FN3_sf"/>
</dbReference>
<dbReference type="KEGG" id="hazt:108668489"/>
<comment type="subcellular location">
    <subcellularLocation>
        <location evidence="1">Membrane</location>
        <topology evidence="1">Single-pass membrane protein</topology>
    </subcellularLocation>
</comment>
<feature type="domain" description="Fibronectin type-III" evidence="8">
    <location>
        <begin position="770"/>
        <end position="865"/>
    </location>
</feature>
<dbReference type="RefSeq" id="XP_018011209.1">
    <property type="nucleotide sequence ID" value="XM_018155720.2"/>
</dbReference>
<evidence type="ECO:0000313" key="10">
    <source>
        <dbReference type="RefSeq" id="XP_018011209.1"/>
    </source>
</evidence>
<evidence type="ECO:0000256" key="4">
    <source>
        <dbReference type="SAM" id="MobiDB-lite"/>
    </source>
</evidence>
<keyword evidence="6" id="KW-0732">Signal</keyword>
<evidence type="ECO:0000259" key="8">
    <source>
        <dbReference type="PROSITE" id="PS50853"/>
    </source>
</evidence>
<dbReference type="PANTHER" id="PTHR23278:SF19">
    <property type="entry name" value="OBSCURIN"/>
    <property type="match status" value="1"/>
</dbReference>
<dbReference type="SMART" id="SM00408">
    <property type="entry name" value="IGc2"/>
    <property type="match status" value="2"/>
</dbReference>
<dbReference type="PROSITE" id="PS50835">
    <property type="entry name" value="IG_LIKE"/>
    <property type="match status" value="4"/>
</dbReference>
<name>A0A8B7NC99_HYAAZ</name>
<dbReference type="InterPro" id="IPR007110">
    <property type="entry name" value="Ig-like_dom"/>
</dbReference>
<reference evidence="10" key="1">
    <citation type="submission" date="2025-08" db="UniProtKB">
        <authorList>
            <consortium name="RefSeq"/>
        </authorList>
    </citation>
    <scope>IDENTIFICATION</scope>
    <source>
        <tissue evidence="10">Whole organism</tissue>
    </source>
</reference>
<dbReference type="Proteomes" id="UP000694843">
    <property type="component" value="Unplaced"/>
</dbReference>
<keyword evidence="9" id="KW-1185">Reference proteome</keyword>
<dbReference type="SUPFAM" id="SSF49265">
    <property type="entry name" value="Fibronectin type III"/>
    <property type="match status" value="1"/>
</dbReference>
<dbReference type="GeneID" id="108668489"/>
<dbReference type="OrthoDB" id="6378823at2759"/>
<feature type="compositionally biased region" description="Basic and acidic residues" evidence="4">
    <location>
        <begin position="181"/>
        <end position="199"/>
    </location>
</feature>
<keyword evidence="3" id="KW-1015">Disulfide bond</keyword>
<dbReference type="InterPro" id="IPR013783">
    <property type="entry name" value="Ig-like_fold"/>
</dbReference>
<evidence type="ECO:0000256" key="2">
    <source>
        <dbReference type="ARBA" id="ARBA00023136"/>
    </source>
</evidence>
<dbReference type="InterPro" id="IPR003961">
    <property type="entry name" value="FN3_dom"/>
</dbReference>
<dbReference type="PANTHER" id="PTHR23278">
    <property type="entry name" value="SIDESTEP PROTEIN"/>
    <property type="match status" value="1"/>
</dbReference>
<dbReference type="SMART" id="SM00409">
    <property type="entry name" value="IG"/>
    <property type="match status" value="4"/>
</dbReference>
<feature type="domain" description="Ig-like" evidence="7">
    <location>
        <begin position="575"/>
        <end position="665"/>
    </location>
</feature>
<dbReference type="InterPro" id="IPR003598">
    <property type="entry name" value="Ig_sub2"/>
</dbReference>
<evidence type="ECO:0000256" key="3">
    <source>
        <dbReference type="ARBA" id="ARBA00023157"/>
    </source>
</evidence>
<organism evidence="9 10">
    <name type="scientific">Hyalella azteca</name>
    <name type="common">Amphipod</name>
    <dbReference type="NCBI Taxonomy" id="294128"/>
    <lineage>
        <taxon>Eukaryota</taxon>
        <taxon>Metazoa</taxon>
        <taxon>Ecdysozoa</taxon>
        <taxon>Arthropoda</taxon>
        <taxon>Crustacea</taxon>
        <taxon>Multicrustacea</taxon>
        <taxon>Malacostraca</taxon>
        <taxon>Eumalacostraca</taxon>
        <taxon>Peracarida</taxon>
        <taxon>Amphipoda</taxon>
        <taxon>Senticaudata</taxon>
        <taxon>Talitrida</taxon>
        <taxon>Talitroidea</taxon>
        <taxon>Hyalellidae</taxon>
        <taxon>Hyalella</taxon>
    </lineage>
</organism>
<feature type="signal peptide" evidence="6">
    <location>
        <begin position="1"/>
        <end position="27"/>
    </location>
</feature>
<feature type="domain" description="Ig-like" evidence="7">
    <location>
        <begin position="374"/>
        <end position="469"/>
    </location>
</feature>
<proteinExistence type="predicted"/>
<evidence type="ECO:0000256" key="1">
    <source>
        <dbReference type="ARBA" id="ARBA00004167"/>
    </source>
</evidence>
<feature type="region of interest" description="Disordered" evidence="4">
    <location>
        <begin position="180"/>
        <end position="218"/>
    </location>
</feature>
<evidence type="ECO:0000256" key="5">
    <source>
        <dbReference type="SAM" id="Phobius"/>
    </source>
</evidence>
<feature type="region of interest" description="Disordered" evidence="4">
    <location>
        <begin position="965"/>
        <end position="988"/>
    </location>
</feature>
<sequence>MAYAFGNFLKFFIWCICAANLQGSCDGIHIAKNFDSSMNQNIMNNKTEAESRTKGISEVLSTIENLENEIAVLSRGSFEEKELKNKIIRYDSKFNGNLFGANVNDYIHHNYDFDINRSEMEGNSNKSVKFGMEASAINFRENSTGDDNPNSVIQNTDTFIGPAKNFRKLTYKSYKSIGKPKPLEHSEEIHSRSLVEQKTLKRRGKMHSSNSISARKKSRKNAGVFESIRVAGSGVDDLAGGSSRKIRSAPSGALSDSPLTERWAVIGGKVLLPCDVTPHPVGDAPLLMLISRGETPIYSVDARKGGRLDSSIHWSSPNHLATRARFLMVGGGALEIDPVHSDDQSDYHCRVEFRDSPTRNSRVRLQIVVVPQMPQITDEAGRKLTGMIGPYDLGETITLACHVRGGYPNPRVTWWHERFLLDDLSEVTEGVTTVNRITLPNLSRQHLDRKLTCQADNSNLTKSLQASVTLNMSFPPASVDIVGFEGPLSEGRRYSFSCQVTGSRPPATLLWYEDGIEINQTKALEVHSEGETQSTLVVNPTRADNGKTISCRGTNPLIPDQSKEDVRLLTVHYPPAMSVKLGANLDARSIKERDDVYFECIIDSNPPVSSLRWFLNGEEVKHNTDEGIILSNRSLVLQRISRRMSGDYTCAAANSQGEEQSQPLHLEVQFTPVCAPNQQWVYGGGRREPVNLTCLVESSPIPHAFRWSLNTSASDIVDVPRSRAYNKGLMSVLAYTPHTPLDYGALLCWAENSVGLQQRACVYQVVPAAVPEQVHNCSAWHNSSASGQVVLRCWPGWDGGLQQTFSLEVLDVEKDETVASLENQRSPRFTVTGLKPGLEYLLRVTAKNSQGSADAVTMTHLTPIDIAEKRLSKSPSNVGGVGVPTALGVMGGVASVLLLCCLMMVMLLKVRNSGAGRAMQQKAKLDMDAQDVQDHCKLKPDREPDVILISADGREQTDDMNLLQREDSAGSADSAYSGRRNLTNKNNVAPSVGPNIDYRDEFRVDTVVPEALYMHHDRLQFRNSTSEVMSQFSGLHDGEYHNSSPLQYSLERRLDADQAPMVMMKEEMHQNSLPYQSITGSRHTAEAICSLTSPEGTLETRKGPPKVSFKPSKETSLNEPETSKSLSSKEESLLRVQSLKGKLSGKSTPGRVLSASIHSPQRESIV</sequence>
<dbReference type="PROSITE" id="PS50853">
    <property type="entry name" value="FN3"/>
    <property type="match status" value="1"/>
</dbReference>